<name>A0A392TJ71_9FABA</name>
<proteinExistence type="predicted"/>
<sequence length="45" mass="5022">VSCVVLSLVCDMRIDDVDTCFFLGRVCVRTIERLGVSTESSIERV</sequence>
<evidence type="ECO:0000313" key="2">
    <source>
        <dbReference type="Proteomes" id="UP000265520"/>
    </source>
</evidence>
<reference evidence="1 2" key="1">
    <citation type="journal article" date="2018" name="Front. Plant Sci.">
        <title>Red Clover (Trifolium pratense) and Zigzag Clover (T. medium) - A Picture of Genomic Similarities and Differences.</title>
        <authorList>
            <person name="Dluhosova J."/>
            <person name="Istvanek J."/>
            <person name="Nedelnik J."/>
            <person name="Repkova J."/>
        </authorList>
    </citation>
    <scope>NUCLEOTIDE SEQUENCE [LARGE SCALE GENOMIC DNA]</scope>
    <source>
        <strain evidence="2">cv. 10/8</strain>
        <tissue evidence="1">Leaf</tissue>
    </source>
</reference>
<feature type="non-terminal residue" evidence="1">
    <location>
        <position position="1"/>
    </location>
</feature>
<comment type="caution">
    <text evidence="1">The sequence shown here is derived from an EMBL/GenBank/DDBJ whole genome shotgun (WGS) entry which is preliminary data.</text>
</comment>
<keyword evidence="2" id="KW-1185">Reference proteome</keyword>
<dbReference type="Proteomes" id="UP000265520">
    <property type="component" value="Unassembled WGS sequence"/>
</dbReference>
<protein>
    <submittedName>
        <fullName evidence="1">Uncharacterized protein</fullName>
    </submittedName>
</protein>
<evidence type="ECO:0000313" key="1">
    <source>
        <dbReference type="EMBL" id="MCI61171.1"/>
    </source>
</evidence>
<accession>A0A392TJ71</accession>
<dbReference type="AlphaFoldDB" id="A0A392TJ71"/>
<organism evidence="1 2">
    <name type="scientific">Trifolium medium</name>
    <dbReference type="NCBI Taxonomy" id="97028"/>
    <lineage>
        <taxon>Eukaryota</taxon>
        <taxon>Viridiplantae</taxon>
        <taxon>Streptophyta</taxon>
        <taxon>Embryophyta</taxon>
        <taxon>Tracheophyta</taxon>
        <taxon>Spermatophyta</taxon>
        <taxon>Magnoliopsida</taxon>
        <taxon>eudicotyledons</taxon>
        <taxon>Gunneridae</taxon>
        <taxon>Pentapetalae</taxon>
        <taxon>rosids</taxon>
        <taxon>fabids</taxon>
        <taxon>Fabales</taxon>
        <taxon>Fabaceae</taxon>
        <taxon>Papilionoideae</taxon>
        <taxon>50 kb inversion clade</taxon>
        <taxon>NPAAA clade</taxon>
        <taxon>Hologalegina</taxon>
        <taxon>IRL clade</taxon>
        <taxon>Trifolieae</taxon>
        <taxon>Trifolium</taxon>
    </lineage>
</organism>
<dbReference type="EMBL" id="LXQA010594808">
    <property type="protein sequence ID" value="MCI61171.1"/>
    <property type="molecule type" value="Genomic_DNA"/>
</dbReference>